<name>A0A9D4ICW1_DREPO</name>
<dbReference type="Proteomes" id="UP000828390">
    <property type="component" value="Unassembled WGS sequence"/>
</dbReference>
<dbReference type="AlphaFoldDB" id="A0A9D4ICW1"/>
<organism evidence="2 3">
    <name type="scientific">Dreissena polymorpha</name>
    <name type="common">Zebra mussel</name>
    <name type="synonym">Mytilus polymorpha</name>
    <dbReference type="NCBI Taxonomy" id="45954"/>
    <lineage>
        <taxon>Eukaryota</taxon>
        <taxon>Metazoa</taxon>
        <taxon>Spiralia</taxon>
        <taxon>Lophotrochozoa</taxon>
        <taxon>Mollusca</taxon>
        <taxon>Bivalvia</taxon>
        <taxon>Autobranchia</taxon>
        <taxon>Heteroconchia</taxon>
        <taxon>Euheterodonta</taxon>
        <taxon>Imparidentia</taxon>
        <taxon>Neoheterodontei</taxon>
        <taxon>Myida</taxon>
        <taxon>Dreissenoidea</taxon>
        <taxon>Dreissenidae</taxon>
        <taxon>Dreissena</taxon>
    </lineage>
</organism>
<reference evidence="2" key="2">
    <citation type="submission" date="2020-11" db="EMBL/GenBank/DDBJ databases">
        <authorList>
            <person name="McCartney M.A."/>
            <person name="Auch B."/>
            <person name="Kono T."/>
            <person name="Mallez S."/>
            <person name="Becker A."/>
            <person name="Gohl D.M."/>
            <person name="Silverstein K.A.T."/>
            <person name="Koren S."/>
            <person name="Bechman K.B."/>
            <person name="Herman A."/>
            <person name="Abrahante J.E."/>
            <person name="Garbe J."/>
        </authorList>
    </citation>
    <scope>NUCLEOTIDE SEQUENCE</scope>
    <source>
        <strain evidence="2">Duluth1</strain>
        <tissue evidence="2">Whole animal</tissue>
    </source>
</reference>
<keyword evidence="1" id="KW-0732">Signal</keyword>
<evidence type="ECO:0000313" key="2">
    <source>
        <dbReference type="EMBL" id="KAH3768874.1"/>
    </source>
</evidence>
<gene>
    <name evidence="2" type="ORF">DPMN_170090</name>
</gene>
<evidence type="ECO:0000313" key="3">
    <source>
        <dbReference type="Proteomes" id="UP000828390"/>
    </source>
</evidence>
<feature type="chain" id="PRO_5038561888" evidence="1">
    <location>
        <begin position="25"/>
        <end position="111"/>
    </location>
</feature>
<dbReference type="EMBL" id="JAIWYP010000009">
    <property type="protein sequence ID" value="KAH3768874.1"/>
    <property type="molecule type" value="Genomic_DNA"/>
</dbReference>
<evidence type="ECO:0000256" key="1">
    <source>
        <dbReference type="SAM" id="SignalP"/>
    </source>
</evidence>
<reference evidence="2" key="1">
    <citation type="journal article" date="2019" name="bioRxiv">
        <title>The Genome of the Zebra Mussel, Dreissena polymorpha: A Resource for Invasive Species Research.</title>
        <authorList>
            <person name="McCartney M.A."/>
            <person name="Auch B."/>
            <person name="Kono T."/>
            <person name="Mallez S."/>
            <person name="Zhang Y."/>
            <person name="Obille A."/>
            <person name="Becker A."/>
            <person name="Abrahante J.E."/>
            <person name="Garbe J."/>
            <person name="Badalamenti J.P."/>
            <person name="Herman A."/>
            <person name="Mangelson H."/>
            <person name="Liachko I."/>
            <person name="Sullivan S."/>
            <person name="Sone E.D."/>
            <person name="Koren S."/>
            <person name="Silverstein K.A.T."/>
            <person name="Beckman K.B."/>
            <person name="Gohl D.M."/>
        </authorList>
    </citation>
    <scope>NUCLEOTIDE SEQUENCE</scope>
    <source>
        <strain evidence="2">Duluth1</strain>
        <tissue evidence="2">Whole animal</tissue>
    </source>
</reference>
<protein>
    <submittedName>
        <fullName evidence="2">Uncharacterized protein</fullName>
    </submittedName>
</protein>
<proteinExistence type="predicted"/>
<feature type="signal peptide" evidence="1">
    <location>
        <begin position="1"/>
        <end position="24"/>
    </location>
</feature>
<accession>A0A9D4ICW1</accession>
<comment type="caution">
    <text evidence="2">The sequence shown here is derived from an EMBL/GenBank/DDBJ whole genome shotgun (WGS) entry which is preliminary data.</text>
</comment>
<keyword evidence="3" id="KW-1185">Reference proteome</keyword>
<sequence length="111" mass="12155">MPWRAMNRMLRRICSSCFRVSAFSLACPADSVSSTSRVTGGKRHQSLDLLLVALAADVLPELHGTLFPVGEAVTYEPAVHLPVADLARLLGRHAEMAERKVPALKIMTLME</sequence>